<dbReference type="GO" id="GO:0019901">
    <property type="term" value="F:protein kinase binding"/>
    <property type="evidence" value="ECO:0000318"/>
    <property type="project" value="GO_Central"/>
</dbReference>
<organism evidence="4 5">
    <name type="scientific">Trichoplax adhaerens</name>
    <name type="common">Trichoplax reptans</name>
    <dbReference type="NCBI Taxonomy" id="10228"/>
    <lineage>
        <taxon>Eukaryota</taxon>
        <taxon>Metazoa</taxon>
        <taxon>Placozoa</taxon>
        <taxon>Uniplacotomia</taxon>
        <taxon>Trichoplacea</taxon>
        <taxon>Trichoplacidae</taxon>
        <taxon>Trichoplax</taxon>
    </lineage>
</organism>
<keyword evidence="2" id="KW-0547">Nucleotide-binding</keyword>
<dbReference type="GO" id="GO:0003924">
    <property type="term" value="F:GTPase activity"/>
    <property type="evidence" value="ECO:0000318"/>
    <property type="project" value="GO_Central"/>
</dbReference>
<dbReference type="PROSITE" id="PS51419">
    <property type="entry name" value="RAB"/>
    <property type="match status" value="1"/>
</dbReference>
<dbReference type="InterPro" id="IPR001806">
    <property type="entry name" value="Small_GTPase"/>
</dbReference>
<gene>
    <name evidence="4" type="ORF">TRIADDRAFT_19095</name>
</gene>
<dbReference type="HOGENOM" id="CLU_041217_21_2_1"/>
<keyword evidence="3" id="KW-0342">GTP-binding</keyword>
<dbReference type="GO" id="GO:0005525">
    <property type="term" value="F:GTP binding"/>
    <property type="evidence" value="ECO:0000318"/>
    <property type="project" value="GO_Central"/>
</dbReference>
<reference evidence="4 5" key="1">
    <citation type="journal article" date="2008" name="Nature">
        <title>The Trichoplax genome and the nature of placozoans.</title>
        <authorList>
            <person name="Srivastava M."/>
            <person name="Begovic E."/>
            <person name="Chapman J."/>
            <person name="Putnam N.H."/>
            <person name="Hellsten U."/>
            <person name="Kawashima T."/>
            <person name="Kuo A."/>
            <person name="Mitros T."/>
            <person name="Salamov A."/>
            <person name="Carpenter M.L."/>
            <person name="Signorovitch A.Y."/>
            <person name="Moreno M.A."/>
            <person name="Kamm K."/>
            <person name="Grimwood J."/>
            <person name="Schmutz J."/>
            <person name="Shapiro H."/>
            <person name="Grigoriev I.V."/>
            <person name="Buss L.W."/>
            <person name="Schierwater B."/>
            <person name="Dellaporta S.L."/>
            <person name="Rokhsar D.S."/>
        </authorList>
    </citation>
    <scope>NUCLEOTIDE SEQUENCE [LARGE SCALE GENOMIC DNA]</scope>
    <source>
        <strain evidence="4 5">Grell-BS-1999</strain>
    </source>
</reference>
<dbReference type="GO" id="GO:0008360">
    <property type="term" value="P:regulation of cell shape"/>
    <property type="evidence" value="ECO:0000318"/>
    <property type="project" value="GO_Central"/>
</dbReference>
<dbReference type="GO" id="GO:0030865">
    <property type="term" value="P:cortical cytoskeleton organization"/>
    <property type="evidence" value="ECO:0000318"/>
    <property type="project" value="GO_Central"/>
</dbReference>
<dbReference type="InterPro" id="IPR005225">
    <property type="entry name" value="Small_GTP-bd"/>
</dbReference>
<dbReference type="SMART" id="SM00176">
    <property type="entry name" value="RAN"/>
    <property type="match status" value="1"/>
</dbReference>
<dbReference type="CTD" id="6748904"/>
<keyword evidence="5" id="KW-1185">Reference proteome</keyword>
<dbReference type="PROSITE" id="PS51421">
    <property type="entry name" value="RAS"/>
    <property type="match status" value="1"/>
</dbReference>
<dbReference type="PROSITE" id="PS51420">
    <property type="entry name" value="RHO"/>
    <property type="match status" value="1"/>
</dbReference>
<dbReference type="CDD" id="cd00157">
    <property type="entry name" value="Rho"/>
    <property type="match status" value="1"/>
</dbReference>
<dbReference type="GO" id="GO:0031410">
    <property type="term" value="C:cytoplasmic vesicle"/>
    <property type="evidence" value="ECO:0000318"/>
    <property type="project" value="GO_Central"/>
</dbReference>
<evidence type="ECO:0000256" key="1">
    <source>
        <dbReference type="ARBA" id="ARBA00010142"/>
    </source>
</evidence>
<dbReference type="OrthoDB" id="8830751at2759"/>
<dbReference type="KEGG" id="tad:TRIADDRAFT_19095"/>
<dbReference type="GO" id="GO:0060326">
    <property type="term" value="P:cell chemotaxis"/>
    <property type="evidence" value="ECO:0000318"/>
    <property type="project" value="GO_Central"/>
</dbReference>
<dbReference type="InterPro" id="IPR027417">
    <property type="entry name" value="P-loop_NTPase"/>
</dbReference>
<dbReference type="InterPro" id="IPR003578">
    <property type="entry name" value="Small_GTPase_Rho"/>
</dbReference>
<accession>B3RJ80</accession>
<sequence length="193" mass="21818">MQSIKCVIVGDGAVGKTSLLISYTSNKFPEEYIPTVFDNYTANLLVDDKQITLGLWDTAGQEDYDQLRPLSYPQTNIFLICFSVTNPISLHNASEKWLREITQHCPSVPFILVGTKTDVRDEINEERKTEKDSVVMTHKGRRIASQIGAVAYCECSAKTRKGLREVFDEAINAVLYPPDQETKLNRKRICTIL</sequence>
<proteinExistence type="inferred from homology"/>
<dbReference type="GO" id="GO:0007015">
    <property type="term" value="P:actin filament organization"/>
    <property type="evidence" value="ECO:0000318"/>
    <property type="project" value="GO_Central"/>
</dbReference>
<dbReference type="Gene3D" id="3.40.50.300">
    <property type="entry name" value="P-loop containing nucleotide triphosphate hydrolases"/>
    <property type="match status" value="1"/>
</dbReference>
<dbReference type="PhylomeDB" id="B3RJ80"/>
<evidence type="ECO:0000313" key="4">
    <source>
        <dbReference type="EMBL" id="EDV29282.1"/>
    </source>
</evidence>
<dbReference type="RefSeq" id="XP_002108484.1">
    <property type="nucleotide sequence ID" value="XM_002108448.1"/>
</dbReference>
<dbReference type="GO" id="GO:0007165">
    <property type="term" value="P:signal transduction"/>
    <property type="evidence" value="ECO:0000318"/>
    <property type="project" value="GO_Central"/>
</dbReference>
<dbReference type="eggNOG" id="KOG0393">
    <property type="taxonomic scope" value="Eukaryota"/>
</dbReference>
<dbReference type="STRING" id="10228.B3RJ80"/>
<dbReference type="FunFam" id="3.40.50.300:FF:001179">
    <property type="entry name" value="Rho family GTPase"/>
    <property type="match status" value="1"/>
</dbReference>
<dbReference type="GO" id="GO:0007264">
    <property type="term" value="P:small GTPase-mediated signal transduction"/>
    <property type="evidence" value="ECO:0007669"/>
    <property type="project" value="InterPro"/>
</dbReference>
<dbReference type="Proteomes" id="UP000009022">
    <property type="component" value="Unassembled WGS sequence"/>
</dbReference>
<evidence type="ECO:0000313" key="5">
    <source>
        <dbReference type="Proteomes" id="UP000009022"/>
    </source>
</evidence>
<dbReference type="NCBIfam" id="TIGR00231">
    <property type="entry name" value="small_GTP"/>
    <property type="match status" value="1"/>
</dbReference>
<dbReference type="PANTHER" id="PTHR24072">
    <property type="entry name" value="RHO FAMILY GTPASE"/>
    <property type="match status" value="1"/>
</dbReference>
<dbReference type="Pfam" id="PF00071">
    <property type="entry name" value="Ras"/>
    <property type="match status" value="1"/>
</dbReference>
<protein>
    <submittedName>
        <fullName evidence="4">Uncharacterized protein</fullName>
    </submittedName>
</protein>
<dbReference type="GO" id="GO:0007163">
    <property type="term" value="P:establishment or maintenance of cell polarity"/>
    <property type="evidence" value="ECO:0000318"/>
    <property type="project" value="GO_Central"/>
</dbReference>
<dbReference type="OMA" id="NASEKWL"/>
<dbReference type="PRINTS" id="PR00449">
    <property type="entry name" value="RASTRNSFRMNG"/>
</dbReference>
<dbReference type="SMART" id="SM00175">
    <property type="entry name" value="RAB"/>
    <property type="match status" value="1"/>
</dbReference>
<name>B3RJ80_TRIAD</name>
<dbReference type="AlphaFoldDB" id="B3RJ80"/>
<dbReference type="InParanoid" id="B3RJ80"/>
<comment type="similarity">
    <text evidence="1">Belongs to the small GTPase superfamily. Rho family.</text>
</comment>
<dbReference type="GO" id="GO:0005856">
    <property type="term" value="C:cytoskeleton"/>
    <property type="evidence" value="ECO:0000318"/>
    <property type="project" value="GO_Central"/>
</dbReference>
<dbReference type="GeneID" id="6748904"/>
<dbReference type="GO" id="GO:0042995">
    <property type="term" value="C:cell projection"/>
    <property type="evidence" value="ECO:0000318"/>
    <property type="project" value="GO_Central"/>
</dbReference>
<evidence type="ECO:0000256" key="3">
    <source>
        <dbReference type="ARBA" id="ARBA00023134"/>
    </source>
</evidence>
<dbReference type="SMART" id="SM00173">
    <property type="entry name" value="RAS"/>
    <property type="match status" value="1"/>
</dbReference>
<dbReference type="SMART" id="SM00174">
    <property type="entry name" value="RHO"/>
    <property type="match status" value="1"/>
</dbReference>
<dbReference type="SUPFAM" id="SSF52540">
    <property type="entry name" value="P-loop containing nucleoside triphosphate hydrolases"/>
    <property type="match status" value="1"/>
</dbReference>
<dbReference type="EMBL" id="DS985241">
    <property type="protein sequence ID" value="EDV29282.1"/>
    <property type="molecule type" value="Genomic_DNA"/>
</dbReference>
<dbReference type="GO" id="GO:0032956">
    <property type="term" value="P:regulation of actin cytoskeleton organization"/>
    <property type="evidence" value="ECO:0000318"/>
    <property type="project" value="GO_Central"/>
</dbReference>
<dbReference type="GO" id="GO:0005886">
    <property type="term" value="C:plasma membrane"/>
    <property type="evidence" value="ECO:0000318"/>
    <property type="project" value="GO_Central"/>
</dbReference>
<evidence type="ECO:0000256" key="2">
    <source>
        <dbReference type="ARBA" id="ARBA00022741"/>
    </source>
</evidence>